<protein>
    <recommendedName>
        <fullName evidence="4">PNK FHA domain-containing protein</fullName>
    </recommendedName>
</protein>
<evidence type="ECO:0000313" key="3">
    <source>
        <dbReference type="Proteomes" id="UP000261420"/>
    </source>
</evidence>
<keyword evidence="3" id="KW-1185">Reference proteome</keyword>
<evidence type="ECO:0000313" key="2">
    <source>
        <dbReference type="Ensembl" id="ENSSDUP00000022484.1"/>
    </source>
</evidence>
<keyword evidence="1" id="KW-0732">Signal</keyword>
<evidence type="ECO:0008006" key="4">
    <source>
        <dbReference type="Google" id="ProtNLM"/>
    </source>
</evidence>
<sequence length="74" mass="8154">PAVAVWIRCLINLCLPECLTPTERGSGGSVMLWGDGRVTAKQHKELSPLSCDESQSSIKRCKMITNKHRTTTGR</sequence>
<dbReference type="AlphaFoldDB" id="A0A3B4UVT2"/>
<feature type="signal peptide" evidence="1">
    <location>
        <begin position="1"/>
        <end position="16"/>
    </location>
</feature>
<accession>A0A3B4UVT2</accession>
<reference evidence="2" key="2">
    <citation type="submission" date="2025-09" db="UniProtKB">
        <authorList>
            <consortium name="Ensembl"/>
        </authorList>
    </citation>
    <scope>IDENTIFICATION</scope>
</reference>
<dbReference type="Ensembl" id="ENSSDUT00000022896.1">
    <property type="protein sequence ID" value="ENSSDUP00000022484.1"/>
    <property type="gene ID" value="ENSSDUG00000016369.1"/>
</dbReference>
<dbReference type="Proteomes" id="UP000261420">
    <property type="component" value="Unplaced"/>
</dbReference>
<organism evidence="2 3">
    <name type="scientific">Seriola dumerili</name>
    <name type="common">Greater amberjack</name>
    <name type="synonym">Caranx dumerili</name>
    <dbReference type="NCBI Taxonomy" id="41447"/>
    <lineage>
        <taxon>Eukaryota</taxon>
        <taxon>Metazoa</taxon>
        <taxon>Chordata</taxon>
        <taxon>Craniata</taxon>
        <taxon>Vertebrata</taxon>
        <taxon>Euteleostomi</taxon>
        <taxon>Actinopterygii</taxon>
        <taxon>Neopterygii</taxon>
        <taxon>Teleostei</taxon>
        <taxon>Neoteleostei</taxon>
        <taxon>Acanthomorphata</taxon>
        <taxon>Carangaria</taxon>
        <taxon>Carangiformes</taxon>
        <taxon>Carangidae</taxon>
        <taxon>Seriola</taxon>
    </lineage>
</organism>
<proteinExistence type="predicted"/>
<reference evidence="2" key="1">
    <citation type="submission" date="2025-08" db="UniProtKB">
        <authorList>
            <consortium name="Ensembl"/>
        </authorList>
    </citation>
    <scope>IDENTIFICATION</scope>
</reference>
<name>A0A3B4UVT2_SERDU</name>
<evidence type="ECO:0000256" key="1">
    <source>
        <dbReference type="SAM" id="SignalP"/>
    </source>
</evidence>
<feature type="chain" id="PRO_5017221548" description="PNK FHA domain-containing protein" evidence="1">
    <location>
        <begin position="17"/>
        <end position="74"/>
    </location>
</feature>